<feature type="transmembrane region" description="Helical" evidence="1">
    <location>
        <begin position="20"/>
        <end position="39"/>
    </location>
</feature>
<keyword evidence="1" id="KW-1133">Transmembrane helix</keyword>
<feature type="transmembrane region" description="Helical" evidence="1">
    <location>
        <begin position="163"/>
        <end position="191"/>
    </location>
</feature>
<dbReference type="STRING" id="1802401.A3B21_00930"/>
<comment type="caution">
    <text evidence="2">The sequence shown here is derived from an EMBL/GenBank/DDBJ whole genome shotgun (WGS) entry which is preliminary data.</text>
</comment>
<dbReference type="Proteomes" id="UP000176897">
    <property type="component" value="Unassembled WGS sequence"/>
</dbReference>
<proteinExistence type="predicted"/>
<evidence type="ECO:0000256" key="1">
    <source>
        <dbReference type="SAM" id="Phobius"/>
    </source>
</evidence>
<protein>
    <submittedName>
        <fullName evidence="2">Uncharacterized protein</fullName>
    </submittedName>
</protein>
<reference evidence="2 3" key="1">
    <citation type="journal article" date="2016" name="Nat. Commun.">
        <title>Thousands of microbial genomes shed light on interconnected biogeochemical processes in an aquifer system.</title>
        <authorList>
            <person name="Anantharaman K."/>
            <person name="Brown C.T."/>
            <person name="Hug L.A."/>
            <person name="Sharon I."/>
            <person name="Castelle C.J."/>
            <person name="Probst A.J."/>
            <person name="Thomas B.C."/>
            <person name="Singh A."/>
            <person name="Wilkins M.J."/>
            <person name="Karaoz U."/>
            <person name="Brodie E.L."/>
            <person name="Williams K.H."/>
            <person name="Hubbard S.S."/>
            <person name="Banfield J.F."/>
        </authorList>
    </citation>
    <scope>NUCLEOTIDE SEQUENCE [LARGE SCALE GENOMIC DNA]</scope>
</reference>
<evidence type="ECO:0000313" key="3">
    <source>
        <dbReference type="Proteomes" id="UP000176897"/>
    </source>
</evidence>
<evidence type="ECO:0000313" key="2">
    <source>
        <dbReference type="EMBL" id="OGL79957.1"/>
    </source>
</evidence>
<dbReference type="AlphaFoldDB" id="A0A1F7UQK5"/>
<keyword evidence="1" id="KW-0812">Transmembrane</keyword>
<gene>
    <name evidence="2" type="ORF">A3B21_00930</name>
</gene>
<accession>A0A1F7UQK5</accession>
<feature type="transmembrane region" description="Helical" evidence="1">
    <location>
        <begin position="203"/>
        <end position="222"/>
    </location>
</feature>
<feature type="transmembrane region" description="Helical" evidence="1">
    <location>
        <begin position="51"/>
        <end position="69"/>
    </location>
</feature>
<organism evidence="2 3">
    <name type="scientific">Candidatus Uhrbacteria bacterium RIFCSPLOWO2_01_FULL_47_24</name>
    <dbReference type="NCBI Taxonomy" id="1802401"/>
    <lineage>
        <taxon>Bacteria</taxon>
        <taxon>Candidatus Uhriibacteriota</taxon>
    </lineage>
</organism>
<sequence length="239" mass="27219">MEAKTNRYQTSPTYRLARALLFVFAGLTWISAILYLTLARENINLPINSKIFAFLSLSILLFLIPALAYAIPKDPLSPRRILVVLWMIVTSLFWIFAPLYEHLALYIPARAGKILLMNNYIWEVPVAGSIFIFALYYYFLAIMRNFQKIDEKQARIARVRKQLLFFPLICGLGFILISFVGAITGLIIAFVQINAPFSEITKGFVNVMTLGLLGAIFMFFILGEIVQPWLKKLPSPKNS</sequence>
<keyword evidence="1" id="KW-0472">Membrane</keyword>
<dbReference type="EMBL" id="MGEJ01000019">
    <property type="protein sequence ID" value="OGL79957.1"/>
    <property type="molecule type" value="Genomic_DNA"/>
</dbReference>
<name>A0A1F7UQK5_9BACT</name>
<feature type="transmembrane region" description="Helical" evidence="1">
    <location>
        <begin position="120"/>
        <end position="142"/>
    </location>
</feature>
<feature type="transmembrane region" description="Helical" evidence="1">
    <location>
        <begin position="81"/>
        <end position="100"/>
    </location>
</feature>